<gene>
    <name evidence="13" type="ORF">E4634_05320</name>
</gene>
<comment type="caution">
    <text evidence="13">The sequence shown here is derived from an EMBL/GenBank/DDBJ whole genome shotgun (WGS) entry which is preliminary data.</text>
</comment>
<dbReference type="GO" id="GO:0046872">
    <property type="term" value="F:metal ion binding"/>
    <property type="evidence" value="ECO:0007669"/>
    <property type="project" value="UniProtKB-KW"/>
</dbReference>
<comment type="catalytic activity">
    <reaction evidence="9">
        <text>2-oxoglutarate + O2 + 2 H(+) = ethene + 3 CO2 + H2O</text>
        <dbReference type="Rhea" id="RHEA:31523"/>
        <dbReference type="ChEBI" id="CHEBI:15377"/>
        <dbReference type="ChEBI" id="CHEBI:15378"/>
        <dbReference type="ChEBI" id="CHEBI:15379"/>
        <dbReference type="ChEBI" id="CHEBI:16526"/>
        <dbReference type="ChEBI" id="CHEBI:16810"/>
        <dbReference type="ChEBI" id="CHEBI:18153"/>
        <dbReference type="EC" id="1.13.12.19"/>
    </reaction>
</comment>
<dbReference type="Proteomes" id="UP000298050">
    <property type="component" value="Unassembled WGS sequence"/>
</dbReference>
<organism evidence="13 14">
    <name type="scientific">Mangrovimicrobium sediminis</name>
    <dbReference type="NCBI Taxonomy" id="2562682"/>
    <lineage>
        <taxon>Bacteria</taxon>
        <taxon>Pseudomonadati</taxon>
        <taxon>Pseudomonadota</taxon>
        <taxon>Gammaproteobacteria</taxon>
        <taxon>Cellvibrionales</taxon>
        <taxon>Halieaceae</taxon>
        <taxon>Mangrovimicrobium</taxon>
    </lineage>
</organism>
<evidence type="ECO:0000256" key="1">
    <source>
        <dbReference type="ARBA" id="ARBA00001954"/>
    </source>
</evidence>
<evidence type="ECO:0000256" key="3">
    <source>
        <dbReference type="ARBA" id="ARBA00012293"/>
    </source>
</evidence>
<keyword evidence="11" id="KW-0408">Iron</keyword>
<evidence type="ECO:0000256" key="11">
    <source>
        <dbReference type="RuleBase" id="RU003682"/>
    </source>
</evidence>
<dbReference type="PROSITE" id="PS51471">
    <property type="entry name" value="FE2OG_OXY"/>
    <property type="match status" value="1"/>
</dbReference>
<dbReference type="InterPro" id="IPR026992">
    <property type="entry name" value="DIOX_N"/>
</dbReference>
<evidence type="ECO:0000313" key="13">
    <source>
        <dbReference type="EMBL" id="TGD74911.1"/>
    </source>
</evidence>
<evidence type="ECO:0000256" key="8">
    <source>
        <dbReference type="ARBA" id="ARBA00031282"/>
    </source>
</evidence>
<dbReference type="InterPro" id="IPR050231">
    <property type="entry name" value="Iron_ascorbate_oxido_reductase"/>
</dbReference>
<sequence length="301" mass="33540">MDIPLIDFASYDESDATAMRKLAEQVNAALTGIGFMSLKNIGIPPELQAEIFAASRAYFSQPEAEKRKLGYSSAEDNFGYQGVCEESLEPGQPPDLKEALTMRDLDSKLSLEWPDPDFRDLLHRFYRECLSAAYRIMRVFSIDLDVPEDYFVKVHSGENVTMRLLHYPPLSATTHGQLGAGAHTDYGMITLLFQDEVGGLEVRDTDGQWHPVTPVPGAVVINVGDLTERWTNRRYRSSMHRVQPRGGVGDRYSIAMFVDPDPQTEVVCLPSCTDDAHPPLYPPTSAGEHILQRIQATHLGA</sequence>
<proteinExistence type="inferred from homology"/>
<name>A0A4Z0M5Y4_9GAMM</name>
<dbReference type="AlphaFoldDB" id="A0A4Z0M5Y4"/>
<dbReference type="EMBL" id="SRLE01000005">
    <property type="protein sequence ID" value="TGD74911.1"/>
    <property type="molecule type" value="Genomic_DNA"/>
</dbReference>
<comment type="pathway">
    <text evidence="2">Alkene biosynthesis; ethylene biosynthesis via 2-oxoglutarate.</text>
</comment>
<comment type="similarity">
    <text evidence="11">Belongs to the iron/ascorbate-dependent oxidoreductase family.</text>
</comment>
<accession>A0A4Z0M5Y4</accession>
<dbReference type="GO" id="GO:0009693">
    <property type="term" value="P:ethylene biosynthetic process"/>
    <property type="evidence" value="ECO:0007669"/>
    <property type="project" value="UniProtKB-KW"/>
</dbReference>
<comment type="cofactor">
    <cofactor evidence="1">
        <name>Fe(2+)</name>
        <dbReference type="ChEBI" id="CHEBI:29033"/>
    </cofactor>
</comment>
<keyword evidence="11" id="KW-0479">Metal-binding</keyword>
<feature type="domain" description="Fe2OG dioxygenase" evidence="12">
    <location>
        <begin position="158"/>
        <end position="260"/>
    </location>
</feature>
<dbReference type="PANTHER" id="PTHR47990">
    <property type="entry name" value="2-OXOGLUTARATE (2OG) AND FE(II)-DEPENDENT OXYGENASE SUPERFAMILY PROTEIN-RELATED"/>
    <property type="match status" value="1"/>
</dbReference>
<evidence type="ECO:0000256" key="5">
    <source>
        <dbReference type="ARBA" id="ARBA00019045"/>
    </source>
</evidence>
<dbReference type="OrthoDB" id="21825at2"/>
<evidence type="ECO:0000256" key="10">
    <source>
        <dbReference type="ARBA" id="ARBA00049359"/>
    </source>
</evidence>
<keyword evidence="11" id="KW-0560">Oxidoreductase</keyword>
<keyword evidence="14" id="KW-1185">Reference proteome</keyword>
<dbReference type="InterPro" id="IPR005123">
    <property type="entry name" value="Oxoglu/Fe-dep_dioxygenase_dom"/>
</dbReference>
<comment type="catalytic activity">
    <reaction evidence="10">
        <text>L-arginine + 2-oxoglutarate + O2 = guanidine + L-glutamate 5-semialdehyde + succinate + CO2</text>
        <dbReference type="Rhea" id="RHEA:31535"/>
        <dbReference type="ChEBI" id="CHEBI:15379"/>
        <dbReference type="ChEBI" id="CHEBI:16526"/>
        <dbReference type="ChEBI" id="CHEBI:16810"/>
        <dbReference type="ChEBI" id="CHEBI:30031"/>
        <dbReference type="ChEBI" id="CHEBI:30087"/>
        <dbReference type="ChEBI" id="CHEBI:32682"/>
        <dbReference type="ChEBI" id="CHEBI:58066"/>
        <dbReference type="EC" id="1.14.20.7"/>
    </reaction>
</comment>
<evidence type="ECO:0000259" key="12">
    <source>
        <dbReference type="PROSITE" id="PS51471"/>
    </source>
</evidence>
<dbReference type="EC" id="1.14.20.7" evidence="3"/>
<evidence type="ECO:0000256" key="6">
    <source>
        <dbReference type="ARBA" id="ARBA00022666"/>
    </source>
</evidence>
<dbReference type="Gene3D" id="2.60.120.330">
    <property type="entry name" value="B-lactam Antibiotic, Isopenicillin N Synthase, Chain"/>
    <property type="match status" value="1"/>
</dbReference>
<dbReference type="InterPro" id="IPR027443">
    <property type="entry name" value="IPNS-like_sf"/>
</dbReference>
<evidence type="ECO:0000313" key="14">
    <source>
        <dbReference type="Proteomes" id="UP000298050"/>
    </source>
</evidence>
<dbReference type="Pfam" id="PF03171">
    <property type="entry name" value="2OG-FeII_Oxy"/>
    <property type="match status" value="1"/>
</dbReference>
<dbReference type="Pfam" id="PF14226">
    <property type="entry name" value="DIOX_N"/>
    <property type="match status" value="1"/>
</dbReference>
<dbReference type="InterPro" id="IPR044861">
    <property type="entry name" value="IPNS-like_FE2OG_OXY"/>
</dbReference>
<evidence type="ECO:0000256" key="2">
    <source>
        <dbReference type="ARBA" id="ARBA00004767"/>
    </source>
</evidence>
<evidence type="ECO:0000256" key="4">
    <source>
        <dbReference type="ARBA" id="ARBA00012531"/>
    </source>
</evidence>
<dbReference type="EC" id="1.13.12.19" evidence="4"/>
<protein>
    <recommendedName>
        <fullName evidence="5">2-oxoglutarate-dependent ethylene/succinate-forming enzyme</fullName>
        <ecNumber evidence="4">1.13.12.19</ecNumber>
        <ecNumber evidence="3">1.14.20.7</ecNumber>
    </recommendedName>
    <alternativeName>
        <fullName evidence="7">2-oxoglutarate dioxygenase (ethylene-forming)</fullName>
    </alternativeName>
    <alternativeName>
        <fullName evidence="8">2-oxoglutarate/L-arginine monooxygenase/decarboxylase (succinate-forming)</fullName>
    </alternativeName>
</protein>
<reference evidence="13 14" key="1">
    <citation type="submission" date="2019-04" db="EMBL/GenBank/DDBJ databases">
        <title>Taxonomy of novel Haliea sp. from mangrove soil of West Coast of India.</title>
        <authorList>
            <person name="Verma A."/>
            <person name="Kumar P."/>
            <person name="Krishnamurthi S."/>
        </authorList>
    </citation>
    <scope>NUCLEOTIDE SEQUENCE [LARGE SCALE GENOMIC DNA]</scope>
    <source>
        <strain evidence="13 14">SAOS-164</strain>
    </source>
</reference>
<dbReference type="SUPFAM" id="SSF51197">
    <property type="entry name" value="Clavaminate synthase-like"/>
    <property type="match status" value="1"/>
</dbReference>
<evidence type="ECO:0000256" key="7">
    <source>
        <dbReference type="ARBA" id="ARBA00031011"/>
    </source>
</evidence>
<keyword evidence="6" id="KW-0266">Ethylene biosynthesis</keyword>
<dbReference type="GO" id="GO:0102276">
    <property type="term" value="F:2-oxoglutarate oxygenase/decarboxylase (ethylene-forming) activity"/>
    <property type="evidence" value="ECO:0007669"/>
    <property type="project" value="UniProtKB-EC"/>
</dbReference>
<evidence type="ECO:0000256" key="9">
    <source>
        <dbReference type="ARBA" id="ARBA00047725"/>
    </source>
</evidence>